<evidence type="ECO:0000259" key="2">
    <source>
        <dbReference type="PROSITE" id="PS50914"/>
    </source>
</evidence>
<proteinExistence type="predicted"/>
<dbReference type="Pfam" id="PF04972">
    <property type="entry name" value="BON"/>
    <property type="match status" value="2"/>
</dbReference>
<dbReference type="InterPro" id="IPR051686">
    <property type="entry name" value="Lipoprotein_DolP"/>
</dbReference>
<dbReference type="AlphaFoldDB" id="A0A1I0CRN4"/>
<sequence length="220" mass="25115">MSKKEYYQDGASRLDLRYIDNSRPRESKSQQSQLEDHLLDNKGIKTPIESKIEGDVKKGPVYQATDSDLQNKVQGLFHNDKNLANYDIRVYSNQRGVELTGIVDSLSEKEYAETLVRSHFNIPVINSISISTDGQIVDDDVYQELIEELKLRNLDEENLQIQVHDGVVTLQGERPENIDDIVAAIKTARGVKEVHNFTSPEKETTLEDIFHSQVNNDREE</sequence>
<keyword evidence="4" id="KW-1185">Reference proteome</keyword>
<accession>A0A1I0CRN4</accession>
<dbReference type="OrthoDB" id="1723404at2"/>
<evidence type="ECO:0000256" key="1">
    <source>
        <dbReference type="SAM" id="MobiDB-lite"/>
    </source>
</evidence>
<reference evidence="4" key="1">
    <citation type="submission" date="2016-10" db="EMBL/GenBank/DDBJ databases">
        <authorList>
            <person name="Varghese N."/>
            <person name="Submissions S."/>
        </authorList>
    </citation>
    <scope>NUCLEOTIDE SEQUENCE [LARGE SCALE GENOMIC DNA]</scope>
    <source>
        <strain evidence="4">DSM 13577</strain>
    </source>
</reference>
<dbReference type="PANTHER" id="PTHR34606:SF15">
    <property type="entry name" value="BON DOMAIN-CONTAINING PROTEIN"/>
    <property type="match status" value="1"/>
</dbReference>
<name>A0A1I0CRN4_9FIRM</name>
<protein>
    <submittedName>
        <fullName evidence="3">Osmotically-inducible protein OsmY, contains BON domain</fullName>
    </submittedName>
</protein>
<organism evidence="3 4">
    <name type="scientific">Anaerobranca gottschalkii DSM 13577</name>
    <dbReference type="NCBI Taxonomy" id="1120990"/>
    <lineage>
        <taxon>Bacteria</taxon>
        <taxon>Bacillati</taxon>
        <taxon>Bacillota</taxon>
        <taxon>Clostridia</taxon>
        <taxon>Eubacteriales</taxon>
        <taxon>Proteinivoracaceae</taxon>
        <taxon>Anaerobranca</taxon>
    </lineage>
</organism>
<dbReference type="Proteomes" id="UP000243819">
    <property type="component" value="Unassembled WGS sequence"/>
</dbReference>
<dbReference type="PROSITE" id="PS50914">
    <property type="entry name" value="BON"/>
    <property type="match status" value="1"/>
</dbReference>
<evidence type="ECO:0000313" key="3">
    <source>
        <dbReference type="EMBL" id="SET21909.1"/>
    </source>
</evidence>
<feature type="domain" description="BON" evidence="2">
    <location>
        <begin position="65"/>
        <end position="138"/>
    </location>
</feature>
<evidence type="ECO:0000313" key="4">
    <source>
        <dbReference type="Proteomes" id="UP000243819"/>
    </source>
</evidence>
<dbReference type="STRING" id="1120990.SAMN03080614_10874"/>
<feature type="region of interest" description="Disordered" evidence="1">
    <location>
        <begin position="17"/>
        <end position="40"/>
    </location>
</feature>
<dbReference type="InterPro" id="IPR007055">
    <property type="entry name" value="BON_dom"/>
</dbReference>
<dbReference type="Gene3D" id="3.40.1520.20">
    <property type="match status" value="1"/>
</dbReference>
<dbReference type="PANTHER" id="PTHR34606">
    <property type="entry name" value="BON DOMAIN-CONTAINING PROTEIN"/>
    <property type="match status" value="1"/>
</dbReference>
<dbReference type="EMBL" id="FOIF01000087">
    <property type="protein sequence ID" value="SET21909.1"/>
    <property type="molecule type" value="Genomic_DNA"/>
</dbReference>
<dbReference type="RefSeq" id="WP_091351582.1">
    <property type="nucleotide sequence ID" value="NZ_FOIF01000087.1"/>
</dbReference>
<gene>
    <name evidence="3" type="ORF">SAMN03080614_10874</name>
</gene>